<evidence type="ECO:0000313" key="1">
    <source>
        <dbReference type="EMBL" id="KAK7439577.1"/>
    </source>
</evidence>
<dbReference type="EMBL" id="JBANRG010000072">
    <property type="protein sequence ID" value="KAK7439577.1"/>
    <property type="molecule type" value="Genomic_DNA"/>
</dbReference>
<gene>
    <name evidence="1" type="ORF">VKT23_017504</name>
</gene>
<accession>A0ABR1IS16</accession>
<proteinExistence type="predicted"/>
<reference evidence="1 2" key="1">
    <citation type="submission" date="2024-01" db="EMBL/GenBank/DDBJ databases">
        <title>A draft genome for the cacao thread blight pathogen Marasmiellus scandens.</title>
        <authorList>
            <person name="Baruah I.K."/>
            <person name="Leung J."/>
            <person name="Bukari Y."/>
            <person name="Amoako-Attah I."/>
            <person name="Meinhardt L.W."/>
            <person name="Bailey B.A."/>
            <person name="Cohen S.P."/>
        </authorList>
    </citation>
    <scope>NUCLEOTIDE SEQUENCE [LARGE SCALE GENOMIC DNA]</scope>
    <source>
        <strain evidence="1 2">GH-19</strain>
    </source>
</reference>
<comment type="caution">
    <text evidence="1">The sequence shown here is derived from an EMBL/GenBank/DDBJ whole genome shotgun (WGS) entry which is preliminary data.</text>
</comment>
<protein>
    <submittedName>
        <fullName evidence="1">Uncharacterized protein</fullName>
    </submittedName>
</protein>
<dbReference type="Proteomes" id="UP001498398">
    <property type="component" value="Unassembled WGS sequence"/>
</dbReference>
<organism evidence="1 2">
    <name type="scientific">Marasmiellus scandens</name>
    <dbReference type="NCBI Taxonomy" id="2682957"/>
    <lineage>
        <taxon>Eukaryota</taxon>
        <taxon>Fungi</taxon>
        <taxon>Dikarya</taxon>
        <taxon>Basidiomycota</taxon>
        <taxon>Agaricomycotina</taxon>
        <taxon>Agaricomycetes</taxon>
        <taxon>Agaricomycetidae</taxon>
        <taxon>Agaricales</taxon>
        <taxon>Marasmiineae</taxon>
        <taxon>Omphalotaceae</taxon>
        <taxon>Marasmiellus</taxon>
    </lineage>
</organism>
<keyword evidence="2" id="KW-1185">Reference proteome</keyword>
<name>A0ABR1IS16_9AGAR</name>
<evidence type="ECO:0000313" key="2">
    <source>
        <dbReference type="Proteomes" id="UP001498398"/>
    </source>
</evidence>
<sequence>MANAQSPAFTGAIPWLNKWVSIVSGPEHGVIALVKDVQQSTSCSGLKLYVELQKITAMQVNPCLWVDFDDVRVPGTWQTLYEANPLSSSQSYYQTYSSYTPTAVHVPYVPQEIPICPTTPSPPEAEIIDELNIWNPLFDNEPEVSHWILHPSFEGRSLKVSLTTDQNQVEDIFVNIENGQVFIRGQWGHKIFLKTNNINKPIVPPLPNIDHGLLAIIDGEYSGRLVHQVHEHKIQPFSRHFVVVVENAGLDSEKIVDGPLLSVSKEDLTKVAEKNGSKKQGKNLVVSLKARAKKKNFSNFLYV</sequence>